<dbReference type="RefSeq" id="WP_146308494.1">
    <property type="nucleotide sequence ID" value="NZ_VOHS01000086.1"/>
</dbReference>
<keyword evidence="3" id="KW-1185">Reference proteome</keyword>
<dbReference type="Proteomes" id="UP000318815">
    <property type="component" value="Unassembled WGS sequence"/>
</dbReference>
<organism evidence="2 3">
    <name type="scientific">Chitinophaga pinensis</name>
    <dbReference type="NCBI Taxonomy" id="79329"/>
    <lineage>
        <taxon>Bacteria</taxon>
        <taxon>Pseudomonadati</taxon>
        <taxon>Bacteroidota</taxon>
        <taxon>Chitinophagia</taxon>
        <taxon>Chitinophagales</taxon>
        <taxon>Chitinophagaceae</taxon>
        <taxon>Chitinophaga</taxon>
    </lineage>
</organism>
<reference evidence="2 3" key="1">
    <citation type="submission" date="2019-08" db="EMBL/GenBank/DDBJ databases">
        <title>Whole genome sequencing of chitin degrading bacteria Chitinophaga pinensis YS16.</title>
        <authorList>
            <person name="Singh R.P."/>
            <person name="Manchanda G."/>
            <person name="Maurya I.K."/>
            <person name="Joshi N.K."/>
            <person name="Srivastava A.K."/>
        </authorList>
    </citation>
    <scope>NUCLEOTIDE SEQUENCE [LARGE SCALE GENOMIC DNA]</scope>
    <source>
        <strain evidence="2 3">YS-16</strain>
    </source>
</reference>
<evidence type="ECO:0000313" key="2">
    <source>
        <dbReference type="EMBL" id="TWV89733.1"/>
    </source>
</evidence>
<feature type="coiled-coil region" evidence="1">
    <location>
        <begin position="99"/>
        <end position="174"/>
    </location>
</feature>
<dbReference type="EMBL" id="VOHS01000086">
    <property type="protein sequence ID" value="TWV89733.1"/>
    <property type="molecule type" value="Genomic_DNA"/>
</dbReference>
<sequence length="265" mass="30476">MRAQLIQDEPCPVCGSKEHPFVTDNPLAHAMLKTLEEAYNAALKYHNTLSGDITSLEQFCKKLRLDSETFGKSLQERTTQIAMLEEKWTGFSLATASAAVSDENRAQWLEQQVQQLQAAQREVAEQLNAYETKRQAAEVLKKQLDTKLQALSANKEQLKDRQREKTSKEEAQERIARQLEHITQTLQTMTEQLAPHFSNPDWVDNWKKDPQGFNDKIVAFARQWKQQAEAIIANNQQLREHQSALQEMSKQGRHCCCIKRKDQCP</sequence>
<accession>A0A5C6LHV9</accession>
<dbReference type="AlphaFoldDB" id="A0A5C6LHV9"/>
<protein>
    <recommendedName>
        <fullName evidence="4">Exonuclease SbcC</fullName>
    </recommendedName>
</protein>
<proteinExistence type="predicted"/>
<evidence type="ECO:0000313" key="3">
    <source>
        <dbReference type="Proteomes" id="UP000318815"/>
    </source>
</evidence>
<gene>
    <name evidence="2" type="ORF">FEF09_29765</name>
</gene>
<name>A0A5C6LHV9_9BACT</name>
<evidence type="ECO:0000256" key="1">
    <source>
        <dbReference type="SAM" id="Coils"/>
    </source>
</evidence>
<comment type="caution">
    <text evidence="2">The sequence shown here is derived from an EMBL/GenBank/DDBJ whole genome shotgun (WGS) entry which is preliminary data.</text>
</comment>
<dbReference type="OrthoDB" id="9795626at2"/>
<evidence type="ECO:0008006" key="4">
    <source>
        <dbReference type="Google" id="ProtNLM"/>
    </source>
</evidence>
<keyword evidence="1" id="KW-0175">Coiled coil</keyword>